<evidence type="ECO:0000313" key="1">
    <source>
        <dbReference type="EMBL" id="UYP47587.1"/>
    </source>
</evidence>
<dbReference type="EMBL" id="CP104013">
    <property type="protein sequence ID" value="UYP47587.1"/>
    <property type="molecule type" value="Genomic_DNA"/>
</dbReference>
<gene>
    <name evidence="1" type="ORF">NEF87_003872</name>
</gene>
<dbReference type="Proteomes" id="UP001208689">
    <property type="component" value="Chromosome"/>
</dbReference>
<dbReference type="PANTHER" id="PTHR34071">
    <property type="entry name" value="5-NITROIMIDAZOLE ANTIBIOTICS RESISTANCE PROTEIN, NIMA-FAMILY-RELATED PROTEIN-RELATED"/>
    <property type="match status" value="1"/>
</dbReference>
<keyword evidence="2" id="KW-1185">Reference proteome</keyword>
<protein>
    <recommendedName>
        <fullName evidence="3">Pyridoxamine 5'-phosphate oxidase family protein</fullName>
    </recommendedName>
</protein>
<reference evidence="1" key="1">
    <citation type="submission" date="2022-09" db="EMBL/GenBank/DDBJ databases">
        <title>Actin cytoskeleton and complex cell architecture in an #Asgard archaeon.</title>
        <authorList>
            <person name="Ponce Toledo R.I."/>
            <person name="Schleper C."/>
            <person name="Rodrigues Oliveira T."/>
            <person name="Wollweber F."/>
            <person name="Xu J."/>
            <person name="Rittmann S."/>
            <person name="Klingl A."/>
            <person name="Pilhofer M."/>
        </authorList>
    </citation>
    <scope>NUCLEOTIDE SEQUENCE</scope>
    <source>
        <strain evidence="1">B-35</strain>
    </source>
</reference>
<dbReference type="InterPro" id="IPR012349">
    <property type="entry name" value="Split_barrel_FMN-bd"/>
</dbReference>
<name>A0ABY6HZ27_9ARCH</name>
<organism evidence="1 2">
    <name type="scientific">Candidatus Lokiarchaeum ossiferum</name>
    <dbReference type="NCBI Taxonomy" id="2951803"/>
    <lineage>
        <taxon>Archaea</taxon>
        <taxon>Promethearchaeati</taxon>
        <taxon>Promethearchaeota</taxon>
        <taxon>Promethearchaeia</taxon>
        <taxon>Promethearchaeales</taxon>
        <taxon>Promethearchaeaceae</taxon>
        <taxon>Candidatus Lokiarchaeum</taxon>
    </lineage>
</organism>
<accession>A0ABY6HZ27</accession>
<dbReference type="InterPro" id="IPR024747">
    <property type="entry name" value="Pyridox_Oxase-rel"/>
</dbReference>
<dbReference type="PANTHER" id="PTHR34071:SF2">
    <property type="entry name" value="FLAVIN-NUCLEOTIDE-BINDING PROTEIN"/>
    <property type="match status" value="1"/>
</dbReference>
<dbReference type="Pfam" id="PF12900">
    <property type="entry name" value="Pyridox_ox_2"/>
    <property type="match status" value="1"/>
</dbReference>
<evidence type="ECO:0000313" key="2">
    <source>
        <dbReference type="Proteomes" id="UP001208689"/>
    </source>
</evidence>
<proteinExistence type="predicted"/>
<dbReference type="Gene3D" id="2.30.110.10">
    <property type="entry name" value="Electron Transport, Fmn-binding Protein, Chain A"/>
    <property type="match status" value="1"/>
</dbReference>
<evidence type="ECO:0008006" key="3">
    <source>
        <dbReference type="Google" id="ProtNLM"/>
    </source>
</evidence>
<dbReference type="SUPFAM" id="SSF50475">
    <property type="entry name" value="FMN-binding split barrel"/>
    <property type="match status" value="1"/>
</dbReference>
<sequence>MAYHMHRKDKEITDESELYQIIDRGKFLTLALAKENQPYLVSLNYGFDRENNCFLVHCAKRGKKIEFLQSNSHVWGQIVEDNGYLEGECDHAFTTLHFEGKFEFQEDIEIKRKALIMMIERFESDPEPIKKRNIKEKMLQNVMIGKIKIKNMFGKQSPAKKRN</sequence>